<sequence>MILKWIFGACVSVGLLFIFQLLQRENSTKTFDGNNFRTMALGKHPVATVGEWEVTQPLADELIAALIPPLQLKNGVCSGRLWLPRGEAWRNVDYRSIISLEQKPNGAHQLAMCAHYEAFLGNEDRAQLLMKEAKKWFYTPDRDTRVHCPFKSRHLLSKILALDWIVWSDAQEFEEAFILVKKQLTQSIQENLEQGVHFRKQGYWNATHTIQTPYFLEEFLCLIACKLINESESDKWARNRLSALDTGENSEPLYSTFKFANVLSILSRRGGGREYGQNEGNPGIGGYEQYFAAGGLVQLEAVDTATDRKWKLRERNLYLRTRYLGLLTEIDRSVARTANSPFGDAFVATLARIYREEAEVGGIYQWCLGSTSVPAEFREFQALAGSPPAPQPPAATPLVDRVGSRWHYRENPARPDSTFRMWIVNRDLANFRIGPDERCLSFCVGEIGLVDGHANRTHINGALANGVHLAPRNINGEPHIADANFWGHSATNHPYWSPRRALDAEAVLHDSYYLVGRDGPVKKEGTWFWDRDYTSQMTQVIDSHMVGKVSHAQSEYQISPENKRIEIIDTIRADRSLYVGWHFSPSHLVTLEPDGFRFGDGQDEIAVRIEGLNGTQLQVQRRSEWKHDEYSLPLDWNETKGGPKRIAENVGYTPTHFQSEYKVRVVIQANPLK</sequence>
<gene>
    <name evidence="1" type="ORF">Q31a_52050</name>
</gene>
<dbReference type="Proteomes" id="UP000318017">
    <property type="component" value="Chromosome"/>
</dbReference>
<dbReference type="EMBL" id="CP036298">
    <property type="protein sequence ID" value="QDV26826.1"/>
    <property type="molecule type" value="Genomic_DNA"/>
</dbReference>
<dbReference type="KEGG" id="ahel:Q31a_52050"/>
<name>A0A518GE00_9BACT</name>
<accession>A0A518GE00</accession>
<organism evidence="1 2">
    <name type="scientific">Aureliella helgolandensis</name>
    <dbReference type="NCBI Taxonomy" id="2527968"/>
    <lineage>
        <taxon>Bacteria</taxon>
        <taxon>Pseudomonadati</taxon>
        <taxon>Planctomycetota</taxon>
        <taxon>Planctomycetia</taxon>
        <taxon>Pirellulales</taxon>
        <taxon>Pirellulaceae</taxon>
        <taxon>Aureliella</taxon>
    </lineage>
</organism>
<dbReference type="AlphaFoldDB" id="A0A518GE00"/>
<evidence type="ECO:0000313" key="2">
    <source>
        <dbReference type="Proteomes" id="UP000318017"/>
    </source>
</evidence>
<keyword evidence="2" id="KW-1185">Reference proteome</keyword>
<evidence type="ECO:0000313" key="1">
    <source>
        <dbReference type="EMBL" id="QDV26826.1"/>
    </source>
</evidence>
<reference evidence="1 2" key="1">
    <citation type="submission" date="2019-02" db="EMBL/GenBank/DDBJ databases">
        <title>Deep-cultivation of Planctomycetes and their phenomic and genomic characterization uncovers novel biology.</title>
        <authorList>
            <person name="Wiegand S."/>
            <person name="Jogler M."/>
            <person name="Boedeker C."/>
            <person name="Pinto D."/>
            <person name="Vollmers J."/>
            <person name="Rivas-Marin E."/>
            <person name="Kohn T."/>
            <person name="Peeters S.H."/>
            <person name="Heuer A."/>
            <person name="Rast P."/>
            <person name="Oberbeckmann S."/>
            <person name="Bunk B."/>
            <person name="Jeske O."/>
            <person name="Meyerdierks A."/>
            <person name="Storesund J.E."/>
            <person name="Kallscheuer N."/>
            <person name="Luecker S."/>
            <person name="Lage O.M."/>
            <person name="Pohl T."/>
            <person name="Merkel B.J."/>
            <person name="Hornburger P."/>
            <person name="Mueller R.-W."/>
            <person name="Bruemmer F."/>
            <person name="Labrenz M."/>
            <person name="Spormann A.M."/>
            <person name="Op den Camp H."/>
            <person name="Overmann J."/>
            <person name="Amann R."/>
            <person name="Jetten M.S.M."/>
            <person name="Mascher T."/>
            <person name="Medema M.H."/>
            <person name="Devos D.P."/>
            <person name="Kaster A.-K."/>
            <person name="Ovreas L."/>
            <person name="Rohde M."/>
            <person name="Galperin M.Y."/>
            <person name="Jogler C."/>
        </authorList>
    </citation>
    <scope>NUCLEOTIDE SEQUENCE [LARGE SCALE GENOMIC DNA]</scope>
    <source>
        <strain evidence="1 2">Q31a</strain>
    </source>
</reference>
<protein>
    <submittedName>
        <fullName evidence="1">Uncharacterized protein</fullName>
    </submittedName>
</protein>
<proteinExistence type="predicted"/>